<keyword evidence="4 8" id="KW-0547">Nucleotide-binding</keyword>
<dbReference type="PROSITE" id="PS00108">
    <property type="entry name" value="PROTEIN_KINASE_ST"/>
    <property type="match status" value="1"/>
</dbReference>
<dbReference type="STRING" id="1169540.A0A0G4EFS0"/>
<keyword evidence="6 8" id="KW-0067">ATP-binding</keyword>
<feature type="binding site" evidence="8 10">
    <location>
        <position position="214"/>
    </location>
    <ligand>
        <name>ATP</name>
        <dbReference type="ChEBI" id="CHEBI:30616"/>
    </ligand>
</feature>
<evidence type="ECO:0000256" key="4">
    <source>
        <dbReference type="ARBA" id="ARBA00022741"/>
    </source>
</evidence>
<dbReference type="PhylomeDB" id="A0A0G4EFS0"/>
<keyword evidence="3" id="KW-0808">Transferase</keyword>
<feature type="binding site" evidence="8">
    <location>
        <position position="325"/>
    </location>
    <ligand>
        <name>ATP</name>
        <dbReference type="ChEBI" id="CHEBI:30616"/>
    </ligand>
</feature>
<dbReference type="CDD" id="cd05117">
    <property type="entry name" value="STKc_CAMK"/>
    <property type="match status" value="1"/>
</dbReference>
<dbReference type="InterPro" id="IPR008271">
    <property type="entry name" value="Ser/Thr_kinase_AS"/>
</dbReference>
<evidence type="ECO:0000256" key="10">
    <source>
        <dbReference type="PROSITE-ProRule" id="PRU10141"/>
    </source>
</evidence>
<evidence type="ECO:0000256" key="7">
    <source>
        <dbReference type="PIRSR" id="PIRSR630616-1"/>
    </source>
</evidence>
<evidence type="ECO:0000256" key="2">
    <source>
        <dbReference type="ARBA" id="ARBA00022527"/>
    </source>
</evidence>
<dbReference type="PROSITE" id="PS00107">
    <property type="entry name" value="PROTEIN_KINASE_ATP"/>
    <property type="match status" value="1"/>
</dbReference>
<evidence type="ECO:0000256" key="6">
    <source>
        <dbReference type="ARBA" id="ARBA00022840"/>
    </source>
</evidence>
<dbReference type="SMART" id="SM00220">
    <property type="entry name" value="S_TKc"/>
    <property type="match status" value="1"/>
</dbReference>
<evidence type="ECO:0000256" key="11">
    <source>
        <dbReference type="SAM" id="MobiDB-lite"/>
    </source>
</evidence>
<feature type="binding site" evidence="8">
    <location>
        <begin position="308"/>
        <end position="309"/>
    </location>
    <ligand>
        <name>ATP</name>
        <dbReference type="ChEBI" id="CHEBI:30616"/>
    </ligand>
</feature>
<feature type="compositionally biased region" description="Low complexity" evidence="11">
    <location>
        <begin position="464"/>
        <end position="475"/>
    </location>
</feature>
<keyword evidence="14" id="KW-1185">Reference proteome</keyword>
<dbReference type="EMBL" id="CDMY01000212">
    <property type="protein sequence ID" value="CEL94264.1"/>
    <property type="molecule type" value="Genomic_DNA"/>
</dbReference>
<dbReference type="InterPro" id="IPR000719">
    <property type="entry name" value="Prot_kinase_dom"/>
</dbReference>
<dbReference type="GO" id="GO:0004674">
    <property type="term" value="F:protein serine/threonine kinase activity"/>
    <property type="evidence" value="ECO:0007669"/>
    <property type="project" value="UniProtKB-KW"/>
</dbReference>
<accession>A0A0G4EFS0</accession>
<sequence>MVERSGSNEELGMERQRYYLPLATGVTTHVSFRAYDTGVELLLWRHESMTHDAKAKFRIPIKESRFVNNITEKGPCLYLISRSGEHEFQCTAPPAPAPSLPAQSTLPIVSPPTQPAVAADACGESASHAPTNGEEDFEAFRGASPADGKWAPASICTEADWSYCSKWRSILLQLGSTELMFSDIYKLTECVGEGSFARVYMAKHLFTGEEVVVKAIDKRRIKESKLATEIGVLRKVQHPYVSRLFAAYERANHVFLVLEYLKGGELFDHIAQHGPYDEPSARIALGRLLSALVTLAEHEVVHRDLKTENLIIEREDDPTSIKLIDFGLAAFLSQEQAMKMRCGSPGYVAPEILEDKPYACKADVFGAGVILHIMLVGFPPFRGHNVKDILRRNLKCSVSFRHQNWATVSAAARDLLLWMMSRDAAKRASALQALSHPWFHPSESDGSDTHVPLTLPSPAKAADTSSTTTSSILTTMHLPPPSVPVAPVAADVPQHREEEGERGGAEMSEAKAEELLGTLKTSVPLIASIQSQRERIRHEGEIDPETGVRKLPVGKRWDSIGVADLQTATQMGLRTTAHFSHLAQLSSRTAAPPTTQDKSADSPTKTAPRAADGGDNGEHGVDDAKVTDDGHRRAGAGKQVKVRRVLFESSDARNPASEAAGGGIRRTNTSRQLKQDHQGGDEAGQPGEEGDTDSPTKLMAAARKGRHRTAPDAKQLQSAAQQAVALANALTTLQNEEQDS</sequence>
<evidence type="ECO:0000313" key="14">
    <source>
        <dbReference type="Proteomes" id="UP000041254"/>
    </source>
</evidence>
<dbReference type="OMA" id="WAPASIC"/>
<dbReference type="VEuPathDB" id="CryptoDB:Vbra_7240"/>
<dbReference type="Proteomes" id="UP000041254">
    <property type="component" value="Unassembled WGS sequence"/>
</dbReference>
<evidence type="ECO:0000256" key="9">
    <source>
        <dbReference type="PIRSR" id="PIRSR630616-3"/>
    </source>
</evidence>
<dbReference type="FunFam" id="1.10.510.10:FF:000571">
    <property type="entry name" value="Maternal embryonic leucine zipper kinase"/>
    <property type="match status" value="1"/>
</dbReference>
<dbReference type="AlphaFoldDB" id="A0A0G4EFS0"/>
<dbReference type="PANTHER" id="PTHR24350">
    <property type="entry name" value="SERINE/THREONINE-PROTEIN KINASE IAL-RELATED"/>
    <property type="match status" value="1"/>
</dbReference>
<comment type="subunit">
    <text evidence="1">Monomer.</text>
</comment>
<dbReference type="SUPFAM" id="SSF56112">
    <property type="entry name" value="Protein kinase-like (PK-like)"/>
    <property type="match status" value="1"/>
</dbReference>
<keyword evidence="2" id="KW-0723">Serine/threonine-protein kinase</keyword>
<feature type="compositionally biased region" description="Polar residues" evidence="11">
    <location>
        <begin position="585"/>
        <end position="605"/>
    </location>
</feature>
<evidence type="ECO:0000256" key="1">
    <source>
        <dbReference type="ARBA" id="ARBA00011245"/>
    </source>
</evidence>
<name>A0A0G4EFS0_VITBC</name>
<feature type="domain" description="Protein kinase" evidence="12">
    <location>
        <begin position="185"/>
        <end position="439"/>
    </location>
</feature>
<feature type="cross-link" description="Glycyl lysine isopeptide (Lys-Gly) (interchain with G-Cter in SUMO2)" evidence="9">
    <location>
        <position position="306"/>
    </location>
</feature>
<proteinExistence type="predicted"/>
<dbReference type="InterPro" id="IPR030616">
    <property type="entry name" value="Aur-like"/>
</dbReference>
<evidence type="ECO:0000259" key="12">
    <source>
        <dbReference type="PROSITE" id="PS50011"/>
    </source>
</evidence>
<dbReference type="GO" id="GO:0005524">
    <property type="term" value="F:ATP binding"/>
    <property type="evidence" value="ECO:0007669"/>
    <property type="project" value="UniProtKB-UniRule"/>
</dbReference>
<dbReference type="Pfam" id="PF00069">
    <property type="entry name" value="Pkinase"/>
    <property type="match status" value="1"/>
</dbReference>
<dbReference type="InterPro" id="IPR017441">
    <property type="entry name" value="Protein_kinase_ATP_BS"/>
</dbReference>
<dbReference type="OrthoDB" id="40902at2759"/>
<dbReference type="PROSITE" id="PS50011">
    <property type="entry name" value="PROTEIN_KINASE_DOM"/>
    <property type="match status" value="1"/>
</dbReference>
<organism evidence="13 14">
    <name type="scientific">Vitrella brassicaformis (strain CCMP3155)</name>
    <dbReference type="NCBI Taxonomy" id="1169540"/>
    <lineage>
        <taxon>Eukaryota</taxon>
        <taxon>Sar</taxon>
        <taxon>Alveolata</taxon>
        <taxon>Colpodellida</taxon>
        <taxon>Vitrellaceae</taxon>
        <taxon>Vitrella</taxon>
    </lineage>
</organism>
<dbReference type="InParanoid" id="A0A0G4EFS0"/>
<gene>
    <name evidence="13" type="ORF">Vbra_7240</name>
</gene>
<feature type="region of interest" description="Disordered" evidence="11">
    <location>
        <begin position="585"/>
        <end position="719"/>
    </location>
</feature>
<reference evidence="13 14" key="1">
    <citation type="submission" date="2014-11" db="EMBL/GenBank/DDBJ databases">
        <authorList>
            <person name="Zhu J."/>
            <person name="Qi W."/>
            <person name="Song R."/>
        </authorList>
    </citation>
    <scope>NUCLEOTIDE SEQUENCE [LARGE SCALE GENOMIC DNA]</scope>
</reference>
<keyword evidence="5" id="KW-0418">Kinase</keyword>
<evidence type="ECO:0000256" key="5">
    <source>
        <dbReference type="ARBA" id="ARBA00022777"/>
    </source>
</evidence>
<dbReference type="InterPro" id="IPR011009">
    <property type="entry name" value="Kinase-like_dom_sf"/>
</dbReference>
<evidence type="ECO:0000256" key="3">
    <source>
        <dbReference type="ARBA" id="ARBA00022679"/>
    </source>
</evidence>
<evidence type="ECO:0000313" key="13">
    <source>
        <dbReference type="EMBL" id="CEL94264.1"/>
    </source>
</evidence>
<feature type="active site" description="Proton acceptor" evidence="7">
    <location>
        <position position="304"/>
    </location>
</feature>
<feature type="region of interest" description="Disordered" evidence="11">
    <location>
        <begin position="442"/>
        <end position="509"/>
    </location>
</feature>
<dbReference type="Gene3D" id="1.10.510.10">
    <property type="entry name" value="Transferase(Phosphotransferase) domain 1"/>
    <property type="match status" value="1"/>
</dbReference>
<feature type="compositionally biased region" description="Basic and acidic residues" evidence="11">
    <location>
        <begin position="616"/>
        <end position="632"/>
    </location>
</feature>
<protein>
    <recommendedName>
        <fullName evidence="12">Protein kinase domain-containing protein</fullName>
    </recommendedName>
</protein>
<evidence type="ECO:0000256" key="8">
    <source>
        <dbReference type="PIRSR" id="PIRSR630616-2"/>
    </source>
</evidence>
<feature type="compositionally biased region" description="Basic and acidic residues" evidence="11">
    <location>
        <begin position="493"/>
        <end position="509"/>
    </location>
</feature>